<dbReference type="InterPro" id="IPR027275">
    <property type="entry name" value="PRC-brl_dom"/>
</dbReference>
<proteinExistence type="predicted"/>
<dbReference type="SUPFAM" id="SSF50346">
    <property type="entry name" value="PRC-barrel domain"/>
    <property type="match status" value="2"/>
</dbReference>
<dbReference type="EMBL" id="WKKI01000004">
    <property type="protein sequence ID" value="MRX71439.1"/>
    <property type="molecule type" value="Genomic_DNA"/>
</dbReference>
<evidence type="ECO:0000313" key="3">
    <source>
        <dbReference type="Proteomes" id="UP000448867"/>
    </source>
</evidence>
<sequence length="235" mass="25723">MKKSTEIIGLPIINISEGSEAGSVKSLVINPDKGTVDFLTVEHEEWQVSIKAVPFRKVVGIGEFAVTIDSDHAIIDLNEIPIANQLVNKRIRITDTKVITKKGQLLGAATEYFIDDESGQIIGIQLKLAERDVYLKAAHILTFGKDILIVQEDAEAKIAENLEDLVKEGSGEDESVSVEQKQVDLLFGNKLLRDIHSKDGSLLIQQGAVLSYDDIQKALNDGPGTFVELSMNTEV</sequence>
<dbReference type="OrthoDB" id="53812at2"/>
<dbReference type="RefSeq" id="WP_154306560.1">
    <property type="nucleotide sequence ID" value="NZ_WKKI01000004.1"/>
</dbReference>
<organism evidence="2 3">
    <name type="scientific">Metabacillus lacus</name>
    <dbReference type="NCBI Taxonomy" id="1983721"/>
    <lineage>
        <taxon>Bacteria</taxon>
        <taxon>Bacillati</taxon>
        <taxon>Bacillota</taxon>
        <taxon>Bacilli</taxon>
        <taxon>Bacillales</taxon>
        <taxon>Bacillaceae</taxon>
        <taxon>Metabacillus</taxon>
    </lineage>
</organism>
<name>A0A7X2IXJ4_9BACI</name>
<dbReference type="Proteomes" id="UP000448867">
    <property type="component" value="Unassembled WGS sequence"/>
</dbReference>
<comment type="caution">
    <text evidence="2">The sequence shown here is derived from an EMBL/GenBank/DDBJ whole genome shotgun (WGS) entry which is preliminary data.</text>
</comment>
<dbReference type="AlphaFoldDB" id="A0A7X2IXJ4"/>
<accession>A0A7X2IXJ4</accession>
<gene>
    <name evidence="2" type="ORF">GJU40_04530</name>
</gene>
<keyword evidence="3" id="KW-1185">Reference proteome</keyword>
<reference evidence="2 3" key="1">
    <citation type="submission" date="2019-11" db="EMBL/GenBank/DDBJ databases">
        <title>Bacillus lacus genome.</title>
        <authorList>
            <person name="Allen C.J."/>
            <person name="Newman J.D."/>
        </authorList>
    </citation>
    <scope>NUCLEOTIDE SEQUENCE [LARGE SCALE GENOMIC DNA]</scope>
    <source>
        <strain evidence="2 3">KCTC 33946</strain>
    </source>
</reference>
<evidence type="ECO:0000313" key="2">
    <source>
        <dbReference type="EMBL" id="MRX71439.1"/>
    </source>
</evidence>
<evidence type="ECO:0000259" key="1">
    <source>
        <dbReference type="Pfam" id="PF05239"/>
    </source>
</evidence>
<dbReference type="InterPro" id="IPR011033">
    <property type="entry name" value="PRC_barrel-like_sf"/>
</dbReference>
<dbReference type="Gene3D" id="2.30.30.240">
    <property type="entry name" value="PRC-barrel domain"/>
    <property type="match status" value="1"/>
</dbReference>
<dbReference type="Pfam" id="PF05239">
    <property type="entry name" value="PRC"/>
    <property type="match status" value="1"/>
</dbReference>
<feature type="domain" description="PRC-barrel" evidence="1">
    <location>
        <begin position="4"/>
        <end position="71"/>
    </location>
</feature>
<protein>
    <submittedName>
        <fullName evidence="2">Photosystem reaction center subunit H</fullName>
    </submittedName>
</protein>